<comment type="caution">
    <text evidence="2">The sequence shown here is derived from an EMBL/GenBank/DDBJ whole genome shotgun (WGS) entry which is preliminary data.</text>
</comment>
<keyword evidence="3" id="KW-1185">Reference proteome</keyword>
<proteinExistence type="predicted"/>
<evidence type="ECO:0000256" key="1">
    <source>
        <dbReference type="SAM" id="MobiDB-lite"/>
    </source>
</evidence>
<sequence length="57" mass="6347">MTQFSGEQTKSDNAALKLSDITYFAPKRKKKNEASSTTTKRGNKGDDVRQIHAIHPV</sequence>
<feature type="compositionally biased region" description="Polar residues" evidence="1">
    <location>
        <begin position="1"/>
        <end position="12"/>
    </location>
</feature>
<gene>
    <name evidence="2" type="ORF">KSF_105410</name>
</gene>
<protein>
    <submittedName>
        <fullName evidence="2">Uncharacterized protein</fullName>
    </submittedName>
</protein>
<name>A0A8J3N990_9CHLR</name>
<dbReference type="EMBL" id="BNJK01000002">
    <property type="protein sequence ID" value="GHP00494.1"/>
    <property type="molecule type" value="Genomic_DNA"/>
</dbReference>
<evidence type="ECO:0000313" key="3">
    <source>
        <dbReference type="Proteomes" id="UP000597444"/>
    </source>
</evidence>
<organism evidence="2 3">
    <name type="scientific">Reticulibacter mediterranei</name>
    <dbReference type="NCBI Taxonomy" id="2778369"/>
    <lineage>
        <taxon>Bacteria</taxon>
        <taxon>Bacillati</taxon>
        <taxon>Chloroflexota</taxon>
        <taxon>Ktedonobacteria</taxon>
        <taxon>Ktedonobacterales</taxon>
        <taxon>Reticulibacteraceae</taxon>
        <taxon>Reticulibacter</taxon>
    </lineage>
</organism>
<feature type="region of interest" description="Disordered" evidence="1">
    <location>
        <begin position="1"/>
        <end position="57"/>
    </location>
</feature>
<dbReference type="AlphaFoldDB" id="A0A8J3N990"/>
<accession>A0A8J3N990</accession>
<reference evidence="2" key="1">
    <citation type="submission" date="2020-10" db="EMBL/GenBank/DDBJ databases">
        <title>Taxonomic study of unclassified bacteria belonging to the class Ktedonobacteria.</title>
        <authorList>
            <person name="Yabe S."/>
            <person name="Wang C.M."/>
            <person name="Zheng Y."/>
            <person name="Sakai Y."/>
            <person name="Cavaletti L."/>
            <person name="Monciardini P."/>
            <person name="Donadio S."/>
        </authorList>
    </citation>
    <scope>NUCLEOTIDE SEQUENCE</scope>
    <source>
        <strain evidence="2">ID150040</strain>
    </source>
</reference>
<dbReference type="Proteomes" id="UP000597444">
    <property type="component" value="Unassembled WGS sequence"/>
</dbReference>
<evidence type="ECO:0000313" key="2">
    <source>
        <dbReference type="EMBL" id="GHP00494.1"/>
    </source>
</evidence>